<keyword evidence="1 4" id="KW-0378">Hydrolase</keyword>
<reference evidence="3 5" key="1">
    <citation type="submission" date="2019-11" db="EMBL/GenBank/DDBJ databases">
        <title>Eggerthellaceae novel genus isolated from the rectal contents of marmort.</title>
        <authorList>
            <person name="Zhang G."/>
        </authorList>
    </citation>
    <scope>NUCLEOTIDE SEQUENCE [LARGE SCALE GENOMIC DNA]</scope>
    <source>
        <strain evidence="3">Zg-886</strain>
        <strain evidence="5">zg-886</strain>
    </source>
</reference>
<dbReference type="RefSeq" id="WP_166339336.1">
    <property type="nucleotide sequence ID" value="NZ_CP072829.1"/>
</dbReference>
<dbReference type="EMBL" id="WPCR01000006">
    <property type="protein sequence ID" value="NHM14159.1"/>
    <property type="molecule type" value="Genomic_DNA"/>
</dbReference>
<dbReference type="EMBL" id="CP072829">
    <property type="protein sequence ID" value="QTU84225.1"/>
    <property type="molecule type" value="Genomic_DNA"/>
</dbReference>
<dbReference type="KEGG" id="ebz:J7S26_07710"/>
<dbReference type="PANTHER" id="PTHR43798">
    <property type="entry name" value="MONOACYLGLYCEROL LIPASE"/>
    <property type="match status" value="1"/>
</dbReference>
<dbReference type="SUPFAM" id="SSF53474">
    <property type="entry name" value="alpha/beta-Hydrolases"/>
    <property type="match status" value="1"/>
</dbReference>
<proteinExistence type="predicted"/>
<dbReference type="InterPro" id="IPR029058">
    <property type="entry name" value="AB_hydrolase_fold"/>
</dbReference>
<gene>
    <name evidence="3" type="ORF">GMI68_05160</name>
    <name evidence="4" type="ORF">J7S26_07710</name>
</gene>
<evidence type="ECO:0000313" key="4">
    <source>
        <dbReference type="EMBL" id="QTU84225.1"/>
    </source>
</evidence>
<sequence length="288" mass="32619">MKKGLNFRTIESQKEYYDTYDDALKLLSAPFVEKYVATSFGDSHVICCGNEENPPLVLLHAASCGSLIWYKNIPFWSTRFCVYAIDLIGESSKSVLTRKMKTTQDNAQWLDETLAGLGLDQVFLCGLSIGGWNAANYAGFYPQKVKKLILLSPVQTFAKMHPSFFMKIMKMGFNPTRENVENYIGWGSEKEEPLPDSIIKLFTISVMNMNSNASFPKWLKKNHLLQVNMPVLVMMGENEFAFSVDRATKRAESTISHLELDVVAEASHLLCASKPDEINRRMVEFLLK</sequence>
<evidence type="ECO:0000313" key="5">
    <source>
        <dbReference type="Proteomes" id="UP000636394"/>
    </source>
</evidence>
<protein>
    <submittedName>
        <fullName evidence="3">Alpha/beta fold hydrolase</fullName>
    </submittedName>
    <submittedName>
        <fullName evidence="4">Alpha/beta hydrolase</fullName>
    </submittedName>
</protein>
<dbReference type="GO" id="GO:0016020">
    <property type="term" value="C:membrane"/>
    <property type="evidence" value="ECO:0007669"/>
    <property type="project" value="TreeGrafter"/>
</dbReference>
<feature type="domain" description="AB hydrolase-1" evidence="2">
    <location>
        <begin position="54"/>
        <end position="167"/>
    </location>
</feature>
<evidence type="ECO:0000313" key="6">
    <source>
        <dbReference type="Proteomes" id="UP000671910"/>
    </source>
</evidence>
<name>A0A9E6MQE3_9ACTN</name>
<dbReference type="InterPro" id="IPR000073">
    <property type="entry name" value="AB_hydrolase_1"/>
</dbReference>
<dbReference type="Proteomes" id="UP000671910">
    <property type="component" value="Chromosome"/>
</dbReference>
<keyword evidence="5" id="KW-1185">Reference proteome</keyword>
<dbReference type="Proteomes" id="UP000636394">
    <property type="component" value="Unassembled WGS sequence"/>
</dbReference>
<dbReference type="InterPro" id="IPR050266">
    <property type="entry name" value="AB_hydrolase_sf"/>
</dbReference>
<dbReference type="PANTHER" id="PTHR43798:SF31">
    <property type="entry name" value="AB HYDROLASE SUPERFAMILY PROTEIN YCLE"/>
    <property type="match status" value="1"/>
</dbReference>
<evidence type="ECO:0000313" key="3">
    <source>
        <dbReference type="EMBL" id="NHM14159.1"/>
    </source>
</evidence>
<organism evidence="4 6">
    <name type="scientific">Xiamenia xianingshaonis</name>
    <dbReference type="NCBI Taxonomy" id="2682776"/>
    <lineage>
        <taxon>Bacteria</taxon>
        <taxon>Bacillati</taxon>
        <taxon>Actinomycetota</taxon>
        <taxon>Coriobacteriia</taxon>
        <taxon>Eggerthellales</taxon>
        <taxon>Eggerthellaceae</taxon>
        <taxon>Xiamenia</taxon>
    </lineage>
</organism>
<dbReference type="AlphaFoldDB" id="A0A9E6MQE3"/>
<dbReference type="Gene3D" id="3.40.50.1820">
    <property type="entry name" value="alpha/beta hydrolase"/>
    <property type="match status" value="1"/>
</dbReference>
<evidence type="ECO:0000259" key="2">
    <source>
        <dbReference type="Pfam" id="PF00561"/>
    </source>
</evidence>
<dbReference type="GO" id="GO:0016787">
    <property type="term" value="F:hydrolase activity"/>
    <property type="evidence" value="ECO:0007669"/>
    <property type="project" value="UniProtKB-KW"/>
</dbReference>
<reference evidence="4" key="2">
    <citation type="submission" date="2021-04" db="EMBL/GenBank/DDBJ databases">
        <title>Novel species in family Eggerthellaceae.</title>
        <authorList>
            <person name="Zhang G."/>
        </authorList>
    </citation>
    <scope>NUCLEOTIDE SEQUENCE</scope>
    <source>
        <strain evidence="4">Zg-886</strain>
    </source>
</reference>
<accession>A0A9E6MQE3</accession>
<evidence type="ECO:0000256" key="1">
    <source>
        <dbReference type="ARBA" id="ARBA00022801"/>
    </source>
</evidence>
<dbReference type="Pfam" id="PF00561">
    <property type="entry name" value="Abhydrolase_1"/>
    <property type="match status" value="1"/>
</dbReference>